<keyword evidence="3" id="KW-1185">Reference proteome</keyword>
<dbReference type="EMBL" id="ML213509">
    <property type="protein sequence ID" value="TFK52669.1"/>
    <property type="molecule type" value="Genomic_DNA"/>
</dbReference>
<proteinExistence type="predicted"/>
<dbReference type="AlphaFoldDB" id="A0A5C3N4G1"/>
<name>A0A5C3N4G1_9AGAM</name>
<dbReference type="Proteomes" id="UP000305948">
    <property type="component" value="Unassembled WGS sequence"/>
</dbReference>
<feature type="region of interest" description="Disordered" evidence="1">
    <location>
        <begin position="69"/>
        <end position="88"/>
    </location>
</feature>
<evidence type="ECO:0000256" key="1">
    <source>
        <dbReference type="SAM" id="MobiDB-lite"/>
    </source>
</evidence>
<protein>
    <submittedName>
        <fullName evidence="2">Uncharacterized protein</fullName>
    </submittedName>
</protein>
<evidence type="ECO:0000313" key="2">
    <source>
        <dbReference type="EMBL" id="TFK52669.1"/>
    </source>
</evidence>
<reference evidence="2 3" key="1">
    <citation type="journal article" date="2019" name="Nat. Ecol. Evol.">
        <title>Megaphylogeny resolves global patterns of mushroom evolution.</title>
        <authorList>
            <person name="Varga T."/>
            <person name="Krizsan K."/>
            <person name="Foldi C."/>
            <person name="Dima B."/>
            <person name="Sanchez-Garcia M."/>
            <person name="Sanchez-Ramirez S."/>
            <person name="Szollosi G.J."/>
            <person name="Szarkandi J.G."/>
            <person name="Papp V."/>
            <person name="Albert L."/>
            <person name="Andreopoulos W."/>
            <person name="Angelini C."/>
            <person name="Antonin V."/>
            <person name="Barry K.W."/>
            <person name="Bougher N.L."/>
            <person name="Buchanan P."/>
            <person name="Buyck B."/>
            <person name="Bense V."/>
            <person name="Catcheside P."/>
            <person name="Chovatia M."/>
            <person name="Cooper J."/>
            <person name="Damon W."/>
            <person name="Desjardin D."/>
            <person name="Finy P."/>
            <person name="Geml J."/>
            <person name="Haridas S."/>
            <person name="Hughes K."/>
            <person name="Justo A."/>
            <person name="Karasinski D."/>
            <person name="Kautmanova I."/>
            <person name="Kiss B."/>
            <person name="Kocsube S."/>
            <person name="Kotiranta H."/>
            <person name="LaButti K.M."/>
            <person name="Lechner B.E."/>
            <person name="Liimatainen K."/>
            <person name="Lipzen A."/>
            <person name="Lukacs Z."/>
            <person name="Mihaltcheva S."/>
            <person name="Morgado L.N."/>
            <person name="Niskanen T."/>
            <person name="Noordeloos M.E."/>
            <person name="Ohm R.A."/>
            <person name="Ortiz-Santana B."/>
            <person name="Ovrebo C."/>
            <person name="Racz N."/>
            <person name="Riley R."/>
            <person name="Savchenko A."/>
            <person name="Shiryaev A."/>
            <person name="Soop K."/>
            <person name="Spirin V."/>
            <person name="Szebenyi C."/>
            <person name="Tomsovsky M."/>
            <person name="Tulloss R.E."/>
            <person name="Uehling J."/>
            <person name="Grigoriev I.V."/>
            <person name="Vagvolgyi C."/>
            <person name="Papp T."/>
            <person name="Martin F.M."/>
            <person name="Miettinen O."/>
            <person name="Hibbett D.S."/>
            <person name="Nagy L.G."/>
        </authorList>
    </citation>
    <scope>NUCLEOTIDE SEQUENCE [LARGE SCALE GENOMIC DNA]</scope>
    <source>
        <strain evidence="2 3">OMC1185</strain>
    </source>
</reference>
<gene>
    <name evidence="2" type="ORF">OE88DRAFT_1432518</name>
</gene>
<accession>A0A5C3N4G1</accession>
<sequence length="315" mass="35584">MNPVYKSGYASTGSYSAAHFPRTESADVYMGHLVPKVLHLRISRTNAMADVDYVPDRLLAYFADYRPSAYSDPDSPPSRPASALSGGSGSSFINYTDSEEETSSEGAPESYVHPRLVASTMLRDKKRCVLCGSKKDLTVLRVTGSEDEKQRIAWLLCLGLIPDHFHRDHPSNLMTLCHRHAVAYRSHVWRFVPCKEDRRVMLAYEKQDRLARRQHPSRKSKSNPVRQVPKLSHRFDLAIFQVAQMPAYEFTSGLPVSTSIDRGKRTYVQLPIEPFAAFSATLGIAGSCYWPPPDAFLEDIERDLRDLRDAYNDLL</sequence>
<evidence type="ECO:0000313" key="3">
    <source>
        <dbReference type="Proteomes" id="UP000305948"/>
    </source>
</evidence>
<organism evidence="2 3">
    <name type="scientific">Heliocybe sulcata</name>
    <dbReference type="NCBI Taxonomy" id="5364"/>
    <lineage>
        <taxon>Eukaryota</taxon>
        <taxon>Fungi</taxon>
        <taxon>Dikarya</taxon>
        <taxon>Basidiomycota</taxon>
        <taxon>Agaricomycotina</taxon>
        <taxon>Agaricomycetes</taxon>
        <taxon>Gloeophyllales</taxon>
        <taxon>Gloeophyllaceae</taxon>
        <taxon>Heliocybe</taxon>
    </lineage>
</organism>
<dbReference type="OrthoDB" id="3211592at2759"/>